<evidence type="ECO:0000313" key="3">
    <source>
        <dbReference type="EMBL" id="RNF82255.1"/>
    </source>
</evidence>
<feature type="region of interest" description="Disordered" evidence="1">
    <location>
        <begin position="1"/>
        <end position="20"/>
    </location>
</feature>
<evidence type="ECO:0000256" key="2">
    <source>
        <dbReference type="SAM" id="Phobius"/>
    </source>
</evidence>
<sequence length="626" mass="66540">MAAAGPGRWVAGNRGQRAGHARRRVAAMAAGQRERRPVAALPRSTCRSRCRPAGGAVGGRRRTWRFGRRRRRRVRAHARRQPAIVGSSATLWWRTGLARALAGCAPAAAVAVRVATGPMGVCRIGVVECIVVSEGRNQTPPANWTATQQALWQRLQDYDFGDRNDGGAGGRPRGFAARLAHTLGCSQASAESALIEYRRFCFLAVIGSQEVTPSRTVDAVWHLHLTDSREYWERFCPHVLGVPLHHLASDGSSADTTRHRAQYQATWDAYRMHFGPPPETFWPPPERHARASAPRMPLSQVWPAPDTGSASLLVCGVLMALVWGFGALSAAEPNPLEWRGGWFLLFQLVLSALTIVAARRLRRALRDRGSVGVQAESPTPVELGFLARGAPRAADVVVADLLQRGALRVDLPRDAAGVAHPATRSWLRAAHGGDDLPVELRDALATVRMDERIHKALTAITESQESVRSALERKRLQFDAGTAHAYALMAASLPAFAVVSGLAKIAIGLERDRPVGLLTVLTTLMAMVVVGFARIPVWHTRAGAAALHLASKRVSGRANDDDLLQQVALAGTPVLIGSAYADYHLARTPPPGSATSDGVSSCGGSTGSGDGGGGGCGGGGCGGCGG</sequence>
<keyword evidence="4" id="KW-1185">Reference proteome</keyword>
<dbReference type="EMBL" id="RIBS01000009">
    <property type="protein sequence ID" value="RNF82255.1"/>
    <property type="molecule type" value="Genomic_DNA"/>
</dbReference>
<feature type="transmembrane region" description="Helical" evidence="2">
    <location>
        <begin position="515"/>
        <end position="533"/>
    </location>
</feature>
<evidence type="ECO:0000313" key="4">
    <source>
        <dbReference type="Proteomes" id="UP000267049"/>
    </source>
</evidence>
<feature type="transmembrane region" description="Helical" evidence="2">
    <location>
        <begin position="340"/>
        <end position="358"/>
    </location>
</feature>
<keyword evidence="2" id="KW-0812">Transmembrane</keyword>
<name>A0A3M8SNJ5_9GAMM</name>
<accession>A0A3M8SNJ5</accession>
<dbReference type="OrthoDB" id="278697at2"/>
<dbReference type="NCBIfam" id="TIGR04222">
    <property type="entry name" value="near_uncomplex"/>
    <property type="match status" value="1"/>
</dbReference>
<comment type="caution">
    <text evidence="3">The sequence shown here is derived from an EMBL/GenBank/DDBJ whole genome shotgun (WGS) entry which is preliminary data.</text>
</comment>
<gene>
    <name evidence="3" type="ORF">EER27_15190</name>
</gene>
<protein>
    <submittedName>
        <fullName evidence="3">TIGR04222 domain-containing membrane protein</fullName>
    </submittedName>
</protein>
<proteinExistence type="predicted"/>
<dbReference type="AlphaFoldDB" id="A0A3M8SNJ5"/>
<feature type="transmembrane region" description="Helical" evidence="2">
    <location>
        <begin position="310"/>
        <end position="328"/>
    </location>
</feature>
<organism evidence="3 4">
    <name type="scientific">Montanilutibacter psychrotolerans</name>
    <dbReference type="NCBI Taxonomy" id="1327343"/>
    <lineage>
        <taxon>Bacteria</taxon>
        <taxon>Pseudomonadati</taxon>
        <taxon>Pseudomonadota</taxon>
        <taxon>Gammaproteobacteria</taxon>
        <taxon>Lysobacterales</taxon>
        <taxon>Lysobacteraceae</taxon>
        <taxon>Montanilutibacter</taxon>
    </lineage>
</organism>
<keyword evidence="2" id="KW-1133">Transmembrane helix</keyword>
<evidence type="ECO:0000256" key="1">
    <source>
        <dbReference type="SAM" id="MobiDB-lite"/>
    </source>
</evidence>
<dbReference type="Proteomes" id="UP000267049">
    <property type="component" value="Unassembled WGS sequence"/>
</dbReference>
<feature type="transmembrane region" description="Helical" evidence="2">
    <location>
        <begin position="483"/>
        <end position="503"/>
    </location>
</feature>
<reference evidence="3 4" key="1">
    <citation type="submission" date="2018-11" db="EMBL/GenBank/DDBJ databases">
        <title>Lysobacter cryohumiis sp. nov., isolated from soil in the Tianshan Mountains, Xinjiang, China.</title>
        <authorList>
            <person name="Luo Y."/>
            <person name="Sheng H."/>
        </authorList>
    </citation>
    <scope>NUCLEOTIDE SEQUENCE [LARGE SCALE GENOMIC DNA]</scope>
    <source>
        <strain evidence="3 4">ZS60</strain>
    </source>
</reference>
<dbReference type="InterPro" id="IPR026467">
    <property type="entry name" value="Ser/Gly_Cys_C_dom"/>
</dbReference>
<keyword evidence="2" id="KW-0472">Membrane</keyword>